<protein>
    <submittedName>
        <fullName evidence="1">Uncharacterized protein</fullName>
    </submittedName>
</protein>
<gene>
    <name evidence="1" type="ORF">CW740_12210</name>
</gene>
<dbReference type="EMBL" id="CP025120">
    <property type="protein sequence ID" value="AUD79975.1"/>
    <property type="molecule type" value="Genomic_DNA"/>
</dbReference>
<sequence length="231" mass="26411">MIKNILLGFTLLITSIAYAEDMIVIGDTEINLPQVEGFQSIGQNHMMYEILLNFVPPSNELLDIKIENSDIDAEIRGIEPEYKRYIVMQTYIPTKNRSVSKNEFEQLRNFLGNQYEQMTKAIQSKVDELAEKGSKEASNKYSVEMAAKITDNVPLEIFYNQGQRFSAMNLMTGNVMVDGQSESVSTTMGLNVLHVKEKIIYLYVYEESDSKSAREWVREMSTDFSNAIIKQ</sequence>
<organism evidence="1 2">
    <name type="scientific">Kangiella profundi</name>
    <dbReference type="NCBI Taxonomy" id="1561924"/>
    <lineage>
        <taxon>Bacteria</taxon>
        <taxon>Pseudomonadati</taxon>
        <taxon>Pseudomonadota</taxon>
        <taxon>Gammaproteobacteria</taxon>
        <taxon>Kangiellales</taxon>
        <taxon>Kangiellaceae</taxon>
        <taxon>Kangiella</taxon>
    </lineage>
</organism>
<dbReference type="AlphaFoldDB" id="A0A2K9A836"/>
<evidence type="ECO:0000313" key="2">
    <source>
        <dbReference type="Proteomes" id="UP000232693"/>
    </source>
</evidence>
<keyword evidence="2" id="KW-1185">Reference proteome</keyword>
<reference evidence="1 2" key="1">
    <citation type="submission" date="2017-12" db="EMBL/GenBank/DDBJ databases">
        <title>Kangiella profundi FT102 completed genome.</title>
        <authorList>
            <person name="Xu J."/>
            <person name="Wang J."/>
            <person name="Lu Y."/>
        </authorList>
    </citation>
    <scope>NUCLEOTIDE SEQUENCE [LARGE SCALE GENOMIC DNA]</scope>
    <source>
        <strain evidence="1 2">FT102</strain>
    </source>
</reference>
<dbReference type="KEGG" id="kpd:CW740_12210"/>
<accession>A0A2K9A836</accession>
<name>A0A2K9A836_9GAMM</name>
<proteinExistence type="predicted"/>
<evidence type="ECO:0000313" key="1">
    <source>
        <dbReference type="EMBL" id="AUD79975.1"/>
    </source>
</evidence>
<dbReference type="Proteomes" id="UP000232693">
    <property type="component" value="Chromosome"/>
</dbReference>